<name>A0AAV2EBV2_9ROSI</name>
<protein>
    <recommendedName>
        <fullName evidence="1">Reverse transcriptase zinc-binding domain-containing protein</fullName>
    </recommendedName>
</protein>
<dbReference type="Proteomes" id="UP001497516">
    <property type="component" value="Chromosome 4"/>
</dbReference>
<dbReference type="EMBL" id="OZ034817">
    <property type="protein sequence ID" value="CAL1383262.1"/>
    <property type="molecule type" value="Genomic_DNA"/>
</dbReference>
<reference evidence="2 3" key="1">
    <citation type="submission" date="2024-04" db="EMBL/GenBank/DDBJ databases">
        <authorList>
            <person name="Fracassetti M."/>
        </authorList>
    </citation>
    <scope>NUCLEOTIDE SEQUENCE [LARGE SCALE GENOMIC DNA]</scope>
</reference>
<evidence type="ECO:0000259" key="1">
    <source>
        <dbReference type="Pfam" id="PF13966"/>
    </source>
</evidence>
<sequence>MVDKLIWHGTPDGVFTVKSAYHLVVDLDKRAGDWKSTASWMDRASWVSLWEANIPPKLKVFVWQIFNRILPTTKALREKGVPVLPRCTVCWGVSETMEHLFLDCPVARAM</sequence>
<evidence type="ECO:0000313" key="2">
    <source>
        <dbReference type="EMBL" id="CAL1383262.1"/>
    </source>
</evidence>
<feature type="domain" description="Reverse transcriptase zinc-binding" evidence="1">
    <location>
        <begin position="15"/>
        <end position="109"/>
    </location>
</feature>
<gene>
    <name evidence="2" type="ORF">LTRI10_LOCUS24547</name>
</gene>
<accession>A0AAV2EBV2</accession>
<dbReference type="Pfam" id="PF13966">
    <property type="entry name" value="zf-RVT"/>
    <property type="match status" value="1"/>
</dbReference>
<dbReference type="AlphaFoldDB" id="A0AAV2EBV2"/>
<dbReference type="InterPro" id="IPR026960">
    <property type="entry name" value="RVT-Znf"/>
</dbReference>
<keyword evidence="3" id="KW-1185">Reference proteome</keyword>
<proteinExistence type="predicted"/>
<organism evidence="2 3">
    <name type="scientific">Linum trigynum</name>
    <dbReference type="NCBI Taxonomy" id="586398"/>
    <lineage>
        <taxon>Eukaryota</taxon>
        <taxon>Viridiplantae</taxon>
        <taxon>Streptophyta</taxon>
        <taxon>Embryophyta</taxon>
        <taxon>Tracheophyta</taxon>
        <taxon>Spermatophyta</taxon>
        <taxon>Magnoliopsida</taxon>
        <taxon>eudicotyledons</taxon>
        <taxon>Gunneridae</taxon>
        <taxon>Pentapetalae</taxon>
        <taxon>rosids</taxon>
        <taxon>fabids</taxon>
        <taxon>Malpighiales</taxon>
        <taxon>Linaceae</taxon>
        <taxon>Linum</taxon>
    </lineage>
</organism>
<evidence type="ECO:0000313" key="3">
    <source>
        <dbReference type="Proteomes" id="UP001497516"/>
    </source>
</evidence>